<dbReference type="AlphaFoldDB" id="A0A4Z2EEQ6"/>
<organism evidence="2 3">
    <name type="scientific">Liparis tanakae</name>
    <name type="common">Tanaka's snailfish</name>
    <dbReference type="NCBI Taxonomy" id="230148"/>
    <lineage>
        <taxon>Eukaryota</taxon>
        <taxon>Metazoa</taxon>
        <taxon>Chordata</taxon>
        <taxon>Craniata</taxon>
        <taxon>Vertebrata</taxon>
        <taxon>Euteleostomi</taxon>
        <taxon>Actinopterygii</taxon>
        <taxon>Neopterygii</taxon>
        <taxon>Teleostei</taxon>
        <taxon>Neoteleostei</taxon>
        <taxon>Acanthomorphata</taxon>
        <taxon>Eupercaria</taxon>
        <taxon>Perciformes</taxon>
        <taxon>Cottioidei</taxon>
        <taxon>Cottales</taxon>
        <taxon>Liparidae</taxon>
        <taxon>Liparis</taxon>
    </lineage>
</organism>
<feature type="compositionally biased region" description="Polar residues" evidence="1">
    <location>
        <begin position="39"/>
        <end position="49"/>
    </location>
</feature>
<proteinExistence type="predicted"/>
<dbReference type="EMBL" id="SRLO01009126">
    <property type="protein sequence ID" value="TNN26974.1"/>
    <property type="molecule type" value="Genomic_DNA"/>
</dbReference>
<keyword evidence="3" id="KW-1185">Reference proteome</keyword>
<protein>
    <submittedName>
        <fullName evidence="2">Uncharacterized protein</fullName>
    </submittedName>
</protein>
<evidence type="ECO:0000313" key="2">
    <source>
        <dbReference type="EMBL" id="TNN26974.1"/>
    </source>
</evidence>
<accession>A0A4Z2EEQ6</accession>
<gene>
    <name evidence="2" type="ORF">EYF80_062883</name>
</gene>
<feature type="region of interest" description="Disordered" evidence="1">
    <location>
        <begin position="1"/>
        <end position="49"/>
    </location>
</feature>
<reference evidence="2 3" key="1">
    <citation type="submission" date="2019-03" db="EMBL/GenBank/DDBJ databases">
        <title>First draft genome of Liparis tanakae, snailfish: a comprehensive survey of snailfish specific genes.</title>
        <authorList>
            <person name="Kim W."/>
            <person name="Song I."/>
            <person name="Jeong J.-H."/>
            <person name="Kim D."/>
            <person name="Kim S."/>
            <person name="Ryu S."/>
            <person name="Song J.Y."/>
            <person name="Lee S.K."/>
        </authorList>
    </citation>
    <scope>NUCLEOTIDE SEQUENCE [LARGE SCALE GENOMIC DNA]</scope>
    <source>
        <tissue evidence="2">Muscle</tissue>
    </source>
</reference>
<name>A0A4Z2EEQ6_9TELE</name>
<comment type="caution">
    <text evidence="2">The sequence shown here is derived from an EMBL/GenBank/DDBJ whole genome shotgun (WGS) entry which is preliminary data.</text>
</comment>
<evidence type="ECO:0000313" key="3">
    <source>
        <dbReference type="Proteomes" id="UP000314294"/>
    </source>
</evidence>
<evidence type="ECO:0000256" key="1">
    <source>
        <dbReference type="SAM" id="MobiDB-lite"/>
    </source>
</evidence>
<dbReference type="Proteomes" id="UP000314294">
    <property type="component" value="Unassembled WGS sequence"/>
</dbReference>
<sequence length="49" mass="5579">MTVTTTRGRRREAGPEPARTTWRVSPTQRSAGWRPSPETPSWWTNPSPT</sequence>